<protein>
    <submittedName>
        <fullName evidence="3">Peptidase, M23 family</fullName>
    </submittedName>
</protein>
<dbReference type="GeneID" id="58554382"/>
<gene>
    <name evidence="3" type="ORF">STRPS_0009</name>
</gene>
<reference evidence="3 4" key="1">
    <citation type="journal article" date="2014" name="Int. J. Syst. Evol. Microbiol.">
        <title>Phylogenomics and the dynamic genome evolution of the genus Streptococcus.</title>
        <authorList>
            <consortium name="The Broad Institute Genome Sequencing Platform"/>
            <person name="Richards V.P."/>
            <person name="Palmer S.R."/>
            <person name="Pavinski Bitar P.D."/>
            <person name="Qin X."/>
            <person name="Weinstock G.M."/>
            <person name="Highlander S.K."/>
            <person name="Town C.D."/>
            <person name="Burne R.A."/>
            <person name="Stanhope M.J."/>
        </authorList>
    </citation>
    <scope>NUCLEOTIDE SEQUENCE [LARGE SCALE GENOMIC DNA]</scope>
    <source>
        <strain evidence="3 4">LQ 940-04</strain>
    </source>
</reference>
<dbReference type="InterPro" id="IPR011055">
    <property type="entry name" value="Dup_hybrid_motif"/>
</dbReference>
<evidence type="ECO:0000313" key="4">
    <source>
        <dbReference type="Proteomes" id="UP000003217"/>
    </source>
</evidence>
<dbReference type="PANTHER" id="PTHR21666:SF270">
    <property type="entry name" value="MUREIN HYDROLASE ACTIVATOR ENVC"/>
    <property type="match status" value="1"/>
</dbReference>
<dbReference type="InterPro" id="IPR016047">
    <property type="entry name" value="M23ase_b-sheet_dom"/>
</dbReference>
<dbReference type="RefSeq" id="WP_007891023.1">
    <property type="nucleotide sequence ID" value="NZ_AEUY02000004.1"/>
</dbReference>
<dbReference type="CDD" id="cd12797">
    <property type="entry name" value="M23_peptidase"/>
    <property type="match status" value="1"/>
</dbReference>
<comment type="caution">
    <text evidence="3">The sequence shown here is derived from an EMBL/GenBank/DDBJ whole genome shotgun (WGS) entry which is preliminary data.</text>
</comment>
<dbReference type="Gene3D" id="2.70.70.10">
    <property type="entry name" value="Glucose Permease (Domain IIA)"/>
    <property type="match status" value="1"/>
</dbReference>
<proteinExistence type="predicted"/>
<dbReference type="EMBL" id="AEUY02000004">
    <property type="protein sequence ID" value="EHI65777.1"/>
    <property type="molecule type" value="Genomic_DNA"/>
</dbReference>
<feature type="domain" description="M23ase beta-sheet core" evidence="2">
    <location>
        <begin position="141"/>
        <end position="236"/>
    </location>
</feature>
<dbReference type="AlphaFoldDB" id="G5K767"/>
<evidence type="ECO:0000256" key="1">
    <source>
        <dbReference type="SAM" id="Phobius"/>
    </source>
</evidence>
<dbReference type="GO" id="GO:0004222">
    <property type="term" value="F:metalloendopeptidase activity"/>
    <property type="evidence" value="ECO:0007669"/>
    <property type="project" value="TreeGrafter"/>
</dbReference>
<keyword evidence="4" id="KW-1185">Reference proteome</keyword>
<dbReference type="Pfam" id="PF01551">
    <property type="entry name" value="Peptidase_M23"/>
    <property type="match status" value="1"/>
</dbReference>
<keyword evidence="1" id="KW-0472">Membrane</keyword>
<name>G5K767_9STRE</name>
<dbReference type="InterPro" id="IPR050570">
    <property type="entry name" value="Cell_wall_metabolism_enzyme"/>
</dbReference>
<sequence>MRIFIKLASYFKWIGLLGFFGFIFDSLVWKILWGFWIFGLFELLFTLPTFIQSLEQLFAMFAIPLKNKPVPSVSNYKSDIQYSLPFKGKWTVVNGGVDKELSHSWSINAQRYAYDFIKLDDKLKSYKGDRKKLENYYCYESDIIAPADGIIVEVSNKCKDSKIMWNNSTDPLIRDIRGNYIVIKHMENEYSLICHIKPNSFLVKKGDVVKRYQKIAECGNSGNTTEPHIHFHVQNRKGFVLSAGLPIEFKDIKVDKIEDYNRYDSRPIRSDFDYSMHKRKYIHRGQVVSNILE</sequence>
<dbReference type="PANTHER" id="PTHR21666">
    <property type="entry name" value="PEPTIDASE-RELATED"/>
    <property type="match status" value="1"/>
</dbReference>
<evidence type="ECO:0000259" key="2">
    <source>
        <dbReference type="Pfam" id="PF01551"/>
    </source>
</evidence>
<keyword evidence="1" id="KW-0812">Transmembrane</keyword>
<dbReference type="SUPFAM" id="SSF51261">
    <property type="entry name" value="Duplicated hybrid motif"/>
    <property type="match status" value="1"/>
</dbReference>
<organism evidence="3 4">
    <name type="scientific">Streptococcus pseudoporcinus LQ 940-04</name>
    <dbReference type="NCBI Taxonomy" id="875093"/>
    <lineage>
        <taxon>Bacteria</taxon>
        <taxon>Bacillati</taxon>
        <taxon>Bacillota</taxon>
        <taxon>Bacilli</taxon>
        <taxon>Lactobacillales</taxon>
        <taxon>Streptococcaceae</taxon>
        <taxon>Streptococcus</taxon>
    </lineage>
</organism>
<dbReference type="OrthoDB" id="9809488at2"/>
<evidence type="ECO:0000313" key="3">
    <source>
        <dbReference type="EMBL" id="EHI65777.1"/>
    </source>
</evidence>
<feature type="transmembrane region" description="Helical" evidence="1">
    <location>
        <begin position="7"/>
        <end position="24"/>
    </location>
</feature>
<dbReference type="Proteomes" id="UP000003217">
    <property type="component" value="Unassembled WGS sequence"/>
</dbReference>
<accession>G5K767</accession>
<keyword evidence="1" id="KW-1133">Transmembrane helix</keyword>